<proteinExistence type="predicted"/>
<protein>
    <submittedName>
        <fullName evidence="2">Uncharacterized protein</fullName>
    </submittedName>
</protein>
<evidence type="ECO:0000256" key="1">
    <source>
        <dbReference type="SAM" id="MobiDB-lite"/>
    </source>
</evidence>
<sequence length="131" mass="14470">MSHSFEHRTYGPMDDSPADLAATTHTTVTRWGVHASQALIVSARVRTLATLLTACEASEFHLHLHYASGRVRAEVTTPTGALCHDLPAWQTQRDQTHTRYTTSAQAQREPGVATESGRFLTSTPRDERRSA</sequence>
<dbReference type="EMBL" id="CP099837">
    <property type="protein sequence ID" value="USY18045.1"/>
    <property type="molecule type" value="Genomic_DNA"/>
</dbReference>
<reference evidence="2" key="1">
    <citation type="submission" date="2022-06" db="EMBL/GenBank/DDBJ databases">
        <authorList>
            <person name="Ping M."/>
        </authorList>
    </citation>
    <scope>NUCLEOTIDE SEQUENCE</scope>
    <source>
        <strain evidence="2">JCM11759T</strain>
    </source>
</reference>
<evidence type="ECO:0000313" key="2">
    <source>
        <dbReference type="EMBL" id="USY18045.1"/>
    </source>
</evidence>
<feature type="region of interest" description="Disordered" evidence="1">
    <location>
        <begin position="92"/>
        <end position="131"/>
    </location>
</feature>
<accession>A0ABY5D225</accession>
<name>A0ABY5D225_9ACTN</name>
<evidence type="ECO:0000313" key="3">
    <source>
        <dbReference type="Proteomes" id="UP001055940"/>
    </source>
</evidence>
<keyword evidence="3" id="KW-1185">Reference proteome</keyword>
<feature type="compositionally biased region" description="Polar residues" evidence="1">
    <location>
        <begin position="92"/>
        <end position="106"/>
    </location>
</feature>
<organism evidence="2 3">
    <name type="scientific">Nocardiopsis exhalans</name>
    <dbReference type="NCBI Taxonomy" id="163604"/>
    <lineage>
        <taxon>Bacteria</taxon>
        <taxon>Bacillati</taxon>
        <taxon>Actinomycetota</taxon>
        <taxon>Actinomycetes</taxon>
        <taxon>Streptosporangiales</taxon>
        <taxon>Nocardiopsidaceae</taxon>
        <taxon>Nocardiopsis</taxon>
    </lineage>
</organism>
<dbReference type="RefSeq" id="WP_254417521.1">
    <property type="nucleotide sequence ID" value="NZ_BAAAJB010000077.1"/>
</dbReference>
<gene>
    <name evidence="2" type="ORF">NE857_22275</name>
</gene>
<dbReference type="Proteomes" id="UP001055940">
    <property type="component" value="Chromosome"/>
</dbReference>